<feature type="compositionally biased region" description="Polar residues" evidence="1">
    <location>
        <begin position="19"/>
        <end position="44"/>
    </location>
</feature>
<gene>
    <name evidence="2" type="ORF">Csa_3G611900</name>
</gene>
<dbReference type="Gramene" id="KGN58316">
    <property type="protein sequence ID" value="KGN58316"/>
    <property type="gene ID" value="Csa_3G611900"/>
</dbReference>
<feature type="region of interest" description="Disordered" evidence="1">
    <location>
        <begin position="1"/>
        <end position="50"/>
    </location>
</feature>
<keyword evidence="3" id="KW-1185">Reference proteome</keyword>
<evidence type="ECO:0000313" key="2">
    <source>
        <dbReference type="EMBL" id="KGN58316.1"/>
    </source>
</evidence>
<evidence type="ECO:0000313" key="3">
    <source>
        <dbReference type="Proteomes" id="UP000029981"/>
    </source>
</evidence>
<reference evidence="2 3" key="3">
    <citation type="journal article" date="2010" name="BMC Genomics">
        <title>Transcriptome sequencing and comparative analysis of cucumber flowers with different sex types.</title>
        <authorList>
            <person name="Guo S."/>
            <person name="Zheng Y."/>
            <person name="Joung J.G."/>
            <person name="Liu S."/>
            <person name="Zhang Z."/>
            <person name="Crasta O.R."/>
            <person name="Sobral B.W."/>
            <person name="Xu Y."/>
            <person name="Huang S."/>
            <person name="Fei Z."/>
        </authorList>
    </citation>
    <scope>NUCLEOTIDE SEQUENCE [LARGE SCALE GENOMIC DNA]</scope>
    <source>
        <strain evidence="3">cv. 9930</strain>
    </source>
</reference>
<reference evidence="2 3" key="1">
    <citation type="journal article" date="2009" name="Nat. Genet.">
        <title>The genome of the cucumber, Cucumis sativus L.</title>
        <authorList>
            <person name="Huang S."/>
            <person name="Li R."/>
            <person name="Zhang Z."/>
            <person name="Li L."/>
            <person name="Gu X."/>
            <person name="Fan W."/>
            <person name="Lucas W.J."/>
            <person name="Wang X."/>
            <person name="Xie B."/>
            <person name="Ni P."/>
            <person name="Ren Y."/>
            <person name="Zhu H."/>
            <person name="Li J."/>
            <person name="Lin K."/>
            <person name="Jin W."/>
            <person name="Fei Z."/>
            <person name="Li G."/>
            <person name="Staub J."/>
            <person name="Kilian A."/>
            <person name="van der Vossen E.A."/>
            <person name="Wu Y."/>
            <person name="Guo J."/>
            <person name="He J."/>
            <person name="Jia Z."/>
            <person name="Ren Y."/>
            <person name="Tian G."/>
            <person name="Lu Y."/>
            <person name="Ruan J."/>
            <person name="Qian W."/>
            <person name="Wang M."/>
            <person name="Huang Q."/>
            <person name="Li B."/>
            <person name="Xuan Z."/>
            <person name="Cao J."/>
            <person name="Asan"/>
            <person name="Wu Z."/>
            <person name="Zhang J."/>
            <person name="Cai Q."/>
            <person name="Bai Y."/>
            <person name="Zhao B."/>
            <person name="Han Y."/>
            <person name="Li Y."/>
            <person name="Li X."/>
            <person name="Wang S."/>
            <person name="Shi Q."/>
            <person name="Liu S."/>
            <person name="Cho W.K."/>
            <person name="Kim J.Y."/>
            <person name="Xu Y."/>
            <person name="Heller-Uszynska K."/>
            <person name="Miao H."/>
            <person name="Cheng Z."/>
            <person name="Zhang S."/>
            <person name="Wu J."/>
            <person name="Yang Y."/>
            <person name="Kang H."/>
            <person name="Li M."/>
            <person name="Liang H."/>
            <person name="Ren X."/>
            <person name="Shi Z."/>
            <person name="Wen M."/>
            <person name="Jian M."/>
            <person name="Yang H."/>
            <person name="Zhang G."/>
            <person name="Yang Z."/>
            <person name="Chen R."/>
            <person name="Liu S."/>
            <person name="Li J."/>
            <person name="Ma L."/>
            <person name="Liu H."/>
            <person name="Zhou Y."/>
            <person name="Zhao J."/>
            <person name="Fang X."/>
            <person name="Li G."/>
            <person name="Fang L."/>
            <person name="Li Y."/>
            <person name="Liu D."/>
            <person name="Zheng H."/>
            <person name="Zhang Y."/>
            <person name="Qin N."/>
            <person name="Li Z."/>
            <person name="Yang G."/>
            <person name="Yang S."/>
            <person name="Bolund L."/>
            <person name="Kristiansen K."/>
            <person name="Zheng H."/>
            <person name="Li S."/>
            <person name="Zhang X."/>
            <person name="Yang H."/>
            <person name="Wang J."/>
            <person name="Sun R."/>
            <person name="Zhang B."/>
            <person name="Jiang S."/>
            <person name="Wang J."/>
            <person name="Du Y."/>
            <person name="Li S."/>
        </authorList>
    </citation>
    <scope>NUCLEOTIDE SEQUENCE [LARGE SCALE GENOMIC DNA]</scope>
    <source>
        <strain evidence="3">cv. 9930</strain>
    </source>
</reference>
<organism evidence="2 3">
    <name type="scientific">Cucumis sativus</name>
    <name type="common">Cucumber</name>
    <dbReference type="NCBI Taxonomy" id="3659"/>
    <lineage>
        <taxon>Eukaryota</taxon>
        <taxon>Viridiplantae</taxon>
        <taxon>Streptophyta</taxon>
        <taxon>Embryophyta</taxon>
        <taxon>Tracheophyta</taxon>
        <taxon>Spermatophyta</taxon>
        <taxon>Magnoliopsida</taxon>
        <taxon>eudicotyledons</taxon>
        <taxon>Gunneridae</taxon>
        <taxon>Pentapetalae</taxon>
        <taxon>rosids</taxon>
        <taxon>fabids</taxon>
        <taxon>Cucurbitales</taxon>
        <taxon>Cucurbitaceae</taxon>
        <taxon>Benincaseae</taxon>
        <taxon>Cucumis</taxon>
    </lineage>
</organism>
<sequence>MRTSTSNPLSAIKDRGRKVNSTPTPQLSGSWCSNQDVRSQASNREMGHQS</sequence>
<reference evidence="2 3" key="2">
    <citation type="journal article" date="2009" name="PLoS ONE">
        <title>An integrated genetic and cytogenetic map of the cucumber genome.</title>
        <authorList>
            <person name="Ren Y."/>
            <person name="Zhang Z."/>
            <person name="Liu J."/>
            <person name="Staub J.E."/>
            <person name="Han Y."/>
            <person name="Cheng Z."/>
            <person name="Li X."/>
            <person name="Lu J."/>
            <person name="Miao H."/>
            <person name="Kang H."/>
            <person name="Xie B."/>
            <person name="Gu X."/>
            <person name="Wang X."/>
            <person name="Du Y."/>
            <person name="Jin W."/>
            <person name="Huang S."/>
        </authorList>
    </citation>
    <scope>NUCLEOTIDE SEQUENCE [LARGE SCALE GENOMIC DNA]</scope>
    <source>
        <strain evidence="3">cv. 9930</strain>
    </source>
</reference>
<proteinExistence type="predicted"/>
<accession>A0A0A0LDZ9</accession>
<name>A0A0A0LDZ9_CUCSA</name>
<evidence type="ECO:0000256" key="1">
    <source>
        <dbReference type="SAM" id="MobiDB-lite"/>
    </source>
</evidence>
<reference evidence="2 3" key="4">
    <citation type="journal article" date="2011" name="BMC Genomics">
        <title>RNA-Seq improves annotation of protein-coding genes in the cucumber genome.</title>
        <authorList>
            <person name="Li Z."/>
            <person name="Zhang Z."/>
            <person name="Yan P."/>
            <person name="Huang S."/>
            <person name="Fei Z."/>
            <person name="Lin K."/>
        </authorList>
    </citation>
    <scope>NUCLEOTIDE SEQUENCE [LARGE SCALE GENOMIC DNA]</scope>
    <source>
        <strain evidence="3">cv. 9930</strain>
    </source>
</reference>
<dbReference type="AlphaFoldDB" id="A0A0A0LDZ9"/>
<dbReference type="EMBL" id="CM002924">
    <property type="protein sequence ID" value="KGN58316.1"/>
    <property type="molecule type" value="Genomic_DNA"/>
</dbReference>
<protein>
    <submittedName>
        <fullName evidence="2">Uncharacterized protein</fullName>
    </submittedName>
</protein>
<dbReference type="Proteomes" id="UP000029981">
    <property type="component" value="Chromosome 3"/>
</dbReference>